<organism evidence="5 6">
    <name type="scientific">Lithospermum erythrorhizon</name>
    <name type="common">Purple gromwell</name>
    <name type="synonym">Lithospermum officinale var. erythrorhizon</name>
    <dbReference type="NCBI Taxonomy" id="34254"/>
    <lineage>
        <taxon>Eukaryota</taxon>
        <taxon>Viridiplantae</taxon>
        <taxon>Streptophyta</taxon>
        <taxon>Embryophyta</taxon>
        <taxon>Tracheophyta</taxon>
        <taxon>Spermatophyta</taxon>
        <taxon>Magnoliopsida</taxon>
        <taxon>eudicotyledons</taxon>
        <taxon>Gunneridae</taxon>
        <taxon>Pentapetalae</taxon>
        <taxon>asterids</taxon>
        <taxon>lamiids</taxon>
        <taxon>Boraginales</taxon>
        <taxon>Boraginaceae</taxon>
        <taxon>Boraginoideae</taxon>
        <taxon>Lithospermeae</taxon>
        <taxon>Lithospermum</taxon>
    </lineage>
</organism>
<evidence type="ECO:0000256" key="2">
    <source>
        <dbReference type="SAM" id="MobiDB-lite"/>
    </source>
</evidence>
<evidence type="ECO:0000313" key="5">
    <source>
        <dbReference type="EMBL" id="GAA0169989.1"/>
    </source>
</evidence>
<dbReference type="InterPro" id="IPR000782">
    <property type="entry name" value="FAS1_domain"/>
</dbReference>
<dbReference type="Proteomes" id="UP001454036">
    <property type="component" value="Unassembled WGS sequence"/>
</dbReference>
<dbReference type="InterPro" id="IPR036378">
    <property type="entry name" value="FAS1_dom_sf"/>
</dbReference>
<feature type="compositionally biased region" description="Basic and acidic residues" evidence="2">
    <location>
        <begin position="199"/>
        <end position="211"/>
    </location>
</feature>
<dbReference type="PANTHER" id="PTHR36069">
    <property type="entry name" value="EXPRESSED PROTEIN-RELATED"/>
    <property type="match status" value="1"/>
</dbReference>
<dbReference type="SUPFAM" id="SSF82153">
    <property type="entry name" value="FAS1 domain"/>
    <property type="match status" value="1"/>
</dbReference>
<comment type="similarity">
    <text evidence="1">Belongs to the fasciclin-like AGP family.</text>
</comment>
<dbReference type="Gene3D" id="2.30.180.10">
    <property type="entry name" value="FAS1 domain"/>
    <property type="match status" value="1"/>
</dbReference>
<gene>
    <name evidence="5" type="ORF">LIER_24354</name>
</gene>
<dbReference type="PANTHER" id="PTHR36069:SF1">
    <property type="entry name" value="EXPRESSED PROTEIN"/>
    <property type="match status" value="1"/>
</dbReference>
<keyword evidence="6" id="KW-1185">Reference proteome</keyword>
<dbReference type="EMBL" id="BAABME010007057">
    <property type="protein sequence ID" value="GAA0169989.1"/>
    <property type="molecule type" value="Genomic_DNA"/>
</dbReference>
<feature type="domain" description="FAS1" evidence="4">
    <location>
        <begin position="28"/>
        <end position="156"/>
    </location>
</feature>
<proteinExistence type="inferred from homology"/>
<dbReference type="AlphaFoldDB" id="A0AAV3R289"/>
<accession>A0AAV3R289</accession>
<feature type="region of interest" description="Disordered" evidence="2">
    <location>
        <begin position="167"/>
        <end position="213"/>
    </location>
</feature>
<dbReference type="PROSITE" id="PS50213">
    <property type="entry name" value="FAS1"/>
    <property type="match status" value="1"/>
</dbReference>
<feature type="signal peptide" evidence="3">
    <location>
        <begin position="1"/>
        <end position="21"/>
    </location>
</feature>
<dbReference type="InterPro" id="IPR053339">
    <property type="entry name" value="FAS1_domain_protein"/>
</dbReference>
<evidence type="ECO:0000313" key="6">
    <source>
        <dbReference type="Proteomes" id="UP001454036"/>
    </source>
</evidence>
<evidence type="ECO:0000256" key="3">
    <source>
        <dbReference type="SAM" id="SignalP"/>
    </source>
</evidence>
<comment type="caution">
    <text evidence="5">The sequence shown here is derived from an EMBL/GenBank/DDBJ whole genome shotgun (WGS) entry which is preliminary data.</text>
</comment>
<keyword evidence="3" id="KW-0732">Signal</keyword>
<evidence type="ECO:0000259" key="4">
    <source>
        <dbReference type="PROSITE" id="PS50213"/>
    </source>
</evidence>
<evidence type="ECO:0000256" key="1">
    <source>
        <dbReference type="ARBA" id="ARBA00007843"/>
    </source>
</evidence>
<feature type="chain" id="PRO_5043954780" description="FAS1 domain-containing protein" evidence="3">
    <location>
        <begin position="22"/>
        <end position="241"/>
    </location>
</feature>
<dbReference type="SMART" id="SM00554">
    <property type="entry name" value="FAS1"/>
    <property type="match status" value="1"/>
</dbReference>
<name>A0AAV3R289_LITER</name>
<feature type="compositionally biased region" description="Pro residues" evidence="2">
    <location>
        <begin position="179"/>
        <end position="191"/>
    </location>
</feature>
<sequence>MDNFMKTLLLVIMVFASPVKATDIPLHNQNIVCAIEEMQKANYFTFVMLLNIAPPDLFAGNVTFLMPTDRMLANAPMTENAVVDFLLQHSIPSPLLFDNLIHFPTGSLLPTSSPALMLKVTNNGRQSFFLNNVRIRSPNICTSGLSVRCHGIDGVLQQIGLNISPQPSIAQTNNSNPPVAAPFPSVSPPAPTTDAGTNPDHHQGARLEKSGSHRKNAHEGLLFEIITNIVLVVVPYIICST</sequence>
<protein>
    <recommendedName>
        <fullName evidence="4">FAS1 domain-containing protein</fullName>
    </recommendedName>
</protein>
<reference evidence="5 6" key="1">
    <citation type="submission" date="2024-01" db="EMBL/GenBank/DDBJ databases">
        <title>The complete chloroplast genome sequence of Lithospermum erythrorhizon: insights into the phylogenetic relationship among Boraginaceae species and the maternal lineages of purple gromwells.</title>
        <authorList>
            <person name="Okada T."/>
            <person name="Watanabe K."/>
        </authorList>
    </citation>
    <scope>NUCLEOTIDE SEQUENCE [LARGE SCALE GENOMIC DNA]</scope>
</reference>